<dbReference type="PANTHER" id="PTHR42811">
    <property type="entry name" value="SERINE ACETYLTRANSFERASE"/>
    <property type="match status" value="1"/>
</dbReference>
<evidence type="ECO:0000259" key="5">
    <source>
        <dbReference type="Pfam" id="PF06426"/>
    </source>
</evidence>
<dbReference type="Gene3D" id="1.10.3130.10">
    <property type="entry name" value="serine acetyltransferase, domain 1"/>
    <property type="match status" value="1"/>
</dbReference>
<dbReference type="EMBL" id="JACEFB010000006">
    <property type="protein sequence ID" value="MBA2226464.1"/>
    <property type="molecule type" value="Genomic_DNA"/>
</dbReference>
<keyword evidence="7" id="KW-1185">Reference proteome</keyword>
<evidence type="ECO:0000256" key="2">
    <source>
        <dbReference type="ARBA" id="ARBA00022605"/>
    </source>
</evidence>
<evidence type="ECO:0000256" key="4">
    <source>
        <dbReference type="ARBA" id="ARBA00023315"/>
    </source>
</evidence>
<comment type="caution">
    <text evidence="6">The sequence shown here is derived from an EMBL/GenBank/DDBJ whole genome shotgun (WGS) entry which is preliminary data.</text>
</comment>
<dbReference type="AlphaFoldDB" id="A0A7V9ABZ2"/>
<dbReference type="Gene3D" id="2.160.10.10">
    <property type="entry name" value="Hexapeptide repeat proteins"/>
    <property type="match status" value="1"/>
</dbReference>
<dbReference type="GO" id="GO:0005737">
    <property type="term" value="C:cytoplasm"/>
    <property type="evidence" value="ECO:0007669"/>
    <property type="project" value="InterPro"/>
</dbReference>
<dbReference type="InterPro" id="IPR011004">
    <property type="entry name" value="Trimer_LpxA-like_sf"/>
</dbReference>
<name>A0A7V9ABZ2_9BACT</name>
<reference evidence="6 7" key="1">
    <citation type="submission" date="2020-07" db="EMBL/GenBank/DDBJ databases">
        <title>Thermogemmata thermophila gen. nov., sp. nov., a novel moderate thermophilic planctomycete from a Kamchatka hot spring.</title>
        <authorList>
            <person name="Elcheninov A.G."/>
            <person name="Podosokorskaya O.A."/>
            <person name="Kovaleva O.L."/>
            <person name="Novikov A."/>
            <person name="Bonch-Osmolovskaya E.A."/>
            <person name="Toshchakov S.V."/>
            <person name="Kublanov I.V."/>
        </authorList>
    </citation>
    <scope>NUCLEOTIDE SEQUENCE [LARGE SCALE GENOMIC DNA]</scope>
    <source>
        <strain evidence="6 7">2918</strain>
    </source>
</reference>
<dbReference type="Pfam" id="PF06426">
    <property type="entry name" value="SATase_N"/>
    <property type="match status" value="1"/>
</dbReference>
<dbReference type="GO" id="GO:0006535">
    <property type="term" value="P:cysteine biosynthetic process from serine"/>
    <property type="evidence" value="ECO:0007669"/>
    <property type="project" value="InterPro"/>
</dbReference>
<evidence type="ECO:0000313" key="6">
    <source>
        <dbReference type="EMBL" id="MBA2226464.1"/>
    </source>
</evidence>
<feature type="domain" description="Serine acetyltransferase N-terminal" evidence="5">
    <location>
        <begin position="87"/>
        <end position="156"/>
    </location>
</feature>
<keyword evidence="4" id="KW-0012">Acyltransferase</keyword>
<gene>
    <name evidence="6" type="ORF">H0921_09860</name>
</gene>
<dbReference type="InterPro" id="IPR042122">
    <property type="entry name" value="Ser_AcTrfase_N_sf"/>
</dbReference>
<evidence type="ECO:0000256" key="3">
    <source>
        <dbReference type="ARBA" id="ARBA00022679"/>
    </source>
</evidence>
<sequence>MATDLRLREELPQITDQLLETYTECSRLNHLAHEPLPSREGVAEIIADLFEVLYPGYGRRQNLHLGNVGYYIGSLIDALHDKLTVQIARALRHELCEESPHVDCEQMAQPKAIELLRRLPAIRKVLEQDVEAAYRGDPAARSYHEIIFCYPGLEAITVYRIAHELHQLGVPFIPRMMTEWAHSRTGIDIHPGARIGPAFFIDHGTGVVIGETTEIGRNVKLYQGVTLGALSFTKGEDGSLVRGSYKRHPTLCDDVIVYANATILGGQTVIGARSIIGSNVWLTESVPPDTTVVLEKPKLRLRGSRADPEAWNYII</sequence>
<evidence type="ECO:0000313" key="7">
    <source>
        <dbReference type="Proteomes" id="UP000542342"/>
    </source>
</evidence>
<accession>A0A7V9ABZ2</accession>
<dbReference type="Proteomes" id="UP000542342">
    <property type="component" value="Unassembled WGS sequence"/>
</dbReference>
<dbReference type="NCBIfam" id="NF041874">
    <property type="entry name" value="EPS_EpsC"/>
    <property type="match status" value="1"/>
</dbReference>
<protein>
    <recommendedName>
        <fullName evidence="1">Serine acetyltransferase</fullName>
    </recommendedName>
</protein>
<evidence type="ECO:0000256" key="1">
    <source>
        <dbReference type="ARBA" id="ARBA00018522"/>
    </source>
</evidence>
<dbReference type="InterPro" id="IPR010493">
    <property type="entry name" value="Ser_AcTrfase_N"/>
</dbReference>
<dbReference type="CDD" id="cd03354">
    <property type="entry name" value="LbH_SAT"/>
    <property type="match status" value="1"/>
</dbReference>
<dbReference type="InterPro" id="IPR045304">
    <property type="entry name" value="LbH_SAT"/>
</dbReference>
<organism evidence="6 7">
    <name type="scientific">Thermogemmata fonticola</name>
    <dbReference type="NCBI Taxonomy" id="2755323"/>
    <lineage>
        <taxon>Bacteria</taxon>
        <taxon>Pseudomonadati</taxon>
        <taxon>Planctomycetota</taxon>
        <taxon>Planctomycetia</taxon>
        <taxon>Gemmatales</taxon>
        <taxon>Gemmataceae</taxon>
        <taxon>Thermogemmata</taxon>
    </lineage>
</organism>
<dbReference type="SUPFAM" id="SSF51161">
    <property type="entry name" value="Trimeric LpxA-like enzymes"/>
    <property type="match status" value="1"/>
</dbReference>
<dbReference type="RefSeq" id="WP_194537905.1">
    <property type="nucleotide sequence ID" value="NZ_JACEFB010000006.1"/>
</dbReference>
<keyword evidence="3 6" id="KW-0808">Transferase</keyword>
<proteinExistence type="predicted"/>
<dbReference type="UniPathway" id="UPA00136">
    <property type="reaction ID" value="UER00199"/>
</dbReference>
<keyword evidence="2" id="KW-0028">Amino-acid biosynthesis</keyword>
<dbReference type="GO" id="GO:0009001">
    <property type="term" value="F:serine O-acetyltransferase activity"/>
    <property type="evidence" value="ECO:0007669"/>
    <property type="project" value="InterPro"/>
</dbReference>
<dbReference type="InterPro" id="IPR053376">
    <property type="entry name" value="Serine_acetyltransferase"/>
</dbReference>